<proteinExistence type="predicted"/>
<evidence type="ECO:0000313" key="1">
    <source>
        <dbReference type="EMBL" id="SFX90556.1"/>
    </source>
</evidence>
<dbReference type="STRING" id="1893.SAMN02787144_1007308"/>
<dbReference type="Proteomes" id="UP000181909">
    <property type="component" value="Unassembled WGS sequence"/>
</dbReference>
<gene>
    <name evidence="1" type="ORF">SAMN02787144_1007308</name>
</gene>
<accession>A0A1K2AXG4</accession>
<organism evidence="1 2">
    <name type="scientific">Streptomyces atratus</name>
    <dbReference type="NCBI Taxonomy" id="1893"/>
    <lineage>
        <taxon>Bacteria</taxon>
        <taxon>Bacillati</taxon>
        <taxon>Actinomycetota</taxon>
        <taxon>Actinomycetes</taxon>
        <taxon>Kitasatosporales</taxon>
        <taxon>Streptomycetaceae</taxon>
        <taxon>Streptomyces</taxon>
    </lineage>
</organism>
<name>A0A1K2AXG4_STRAR</name>
<dbReference type="OrthoDB" id="4563658at2"/>
<protein>
    <submittedName>
        <fullName evidence="1">Uncharacterized protein</fullName>
    </submittedName>
</protein>
<dbReference type="RefSeq" id="WP_072485779.1">
    <property type="nucleotide sequence ID" value="NZ_CP108276.1"/>
</dbReference>
<reference evidence="1 2" key="1">
    <citation type="submission" date="2016-11" db="EMBL/GenBank/DDBJ databases">
        <authorList>
            <person name="Jaros S."/>
            <person name="Januszkiewicz K."/>
            <person name="Wedrychowicz H."/>
        </authorList>
    </citation>
    <scope>NUCLEOTIDE SEQUENCE [LARGE SCALE GENOMIC DNA]</scope>
    <source>
        <strain evidence="1 2">OK807</strain>
    </source>
</reference>
<sequence>MITSTPIGDWTWELTADSGEIRPTRAAQIAAAIWNELAERELALPGREVSVRVNNRDNPRDVLLDVRSLRMETAPLAPQSALAQAVEQAEALDGNFVVTIRIECPGLWLEPGFKYRAEKLFAIHLEVWGGKLLVATLETYSDAWLTMDTRDREQPEVHAANAPRLAAALQGISVLLGRAPTPGDENRYAAPSETGFKDLRIEGPAYDDSWGTFEGFNRANLLQSRIPHSEDEYEQITEHPVRYFTIQRDGRTLGFVWASVGDAAAGYAPRTAAGDEAFDAGAAWLLNLREAHGRGLVPLAALDWLAKCPARPEIGVIAEDTPQEASSLDALEELSGRY</sequence>
<evidence type="ECO:0000313" key="2">
    <source>
        <dbReference type="Proteomes" id="UP000181909"/>
    </source>
</evidence>
<dbReference type="EMBL" id="FPJO01000007">
    <property type="protein sequence ID" value="SFX90556.1"/>
    <property type="molecule type" value="Genomic_DNA"/>
</dbReference>
<dbReference type="AlphaFoldDB" id="A0A1K2AXG4"/>